<proteinExistence type="predicted"/>
<sequence length="150" mass="17803">MKFKPFSLRPRPIDFNQRRAAAFQRKQEREANALPLFAEQVREQQHDWESEKAARQRKDDATIINWRKREAAVWRKARSMYFALPEQARAACKLEWETVFRAAWTPTNLIYLVEKYNGVGSMREARMRADYRAMEARITTALQAQQKLVV</sequence>
<dbReference type="AlphaFoldDB" id="A0A1N6XA38"/>
<gene>
    <name evidence="1" type="ORF">SAMN05878282_11245</name>
</gene>
<dbReference type="EMBL" id="FTMP01000012">
    <property type="protein sequence ID" value="SIQ99111.1"/>
    <property type="molecule type" value="Genomic_DNA"/>
</dbReference>
<evidence type="ECO:0000313" key="1">
    <source>
        <dbReference type="EMBL" id="SIQ99111.1"/>
    </source>
</evidence>
<organism evidence="1 2">
    <name type="scientific">Aquipseudomonas alcaligenes</name>
    <name type="common">Pseudomonas alcaligenes</name>
    <dbReference type="NCBI Taxonomy" id="43263"/>
    <lineage>
        <taxon>Bacteria</taxon>
        <taxon>Pseudomonadati</taxon>
        <taxon>Pseudomonadota</taxon>
        <taxon>Gammaproteobacteria</taxon>
        <taxon>Pseudomonadales</taxon>
        <taxon>Pseudomonadaceae</taxon>
        <taxon>Aquipseudomonas</taxon>
    </lineage>
</organism>
<dbReference type="Proteomes" id="UP000185841">
    <property type="component" value="Unassembled WGS sequence"/>
</dbReference>
<evidence type="ECO:0000313" key="2">
    <source>
        <dbReference type="Proteomes" id="UP000185841"/>
    </source>
</evidence>
<accession>A0A1N6XA38</accession>
<reference evidence="1 2" key="1">
    <citation type="submission" date="2017-01" db="EMBL/GenBank/DDBJ databases">
        <authorList>
            <person name="Mah S.A."/>
            <person name="Swanson W.J."/>
            <person name="Moy G.W."/>
            <person name="Vacquier V.D."/>
        </authorList>
    </citation>
    <scope>NUCLEOTIDE SEQUENCE [LARGE SCALE GENOMIC DNA]</scope>
    <source>
        <strain evidence="1 2">RU36E</strain>
    </source>
</reference>
<dbReference type="RefSeq" id="WP_076429277.1">
    <property type="nucleotide sequence ID" value="NZ_FTMP01000012.1"/>
</dbReference>
<protein>
    <submittedName>
        <fullName evidence="1">Uncharacterized protein</fullName>
    </submittedName>
</protein>
<name>A0A1N6XA38_AQUAC</name>